<organism evidence="2 3">
    <name type="scientific">Chlamydomonas reinhardtii</name>
    <name type="common">Chlamydomonas smithii</name>
    <dbReference type="NCBI Taxonomy" id="3055"/>
    <lineage>
        <taxon>Eukaryota</taxon>
        <taxon>Viridiplantae</taxon>
        <taxon>Chlorophyta</taxon>
        <taxon>core chlorophytes</taxon>
        <taxon>Chlorophyceae</taxon>
        <taxon>CS clade</taxon>
        <taxon>Chlamydomonadales</taxon>
        <taxon>Chlamydomonadaceae</taxon>
        <taxon>Chlamydomonas</taxon>
    </lineage>
</organism>
<keyword evidence="3" id="KW-1185">Reference proteome</keyword>
<feature type="region of interest" description="Disordered" evidence="1">
    <location>
        <begin position="1"/>
        <end position="23"/>
    </location>
</feature>
<evidence type="ECO:0000313" key="2">
    <source>
        <dbReference type="EMBL" id="PNW77483.1"/>
    </source>
</evidence>
<protein>
    <recommendedName>
        <fullName evidence="4">Translation machinery associated TMA7</fullName>
    </recommendedName>
</protein>
<dbReference type="InParanoid" id="A0A2K3DAC3"/>
<dbReference type="OMA" id="CFANCIY"/>
<dbReference type="PANTHER" id="PTHR28632">
    <property type="entry name" value="TRANSLATION MACHINERY-ASSOCIATED PROTEIN 7"/>
    <property type="match status" value="1"/>
</dbReference>
<reference evidence="2 3" key="1">
    <citation type="journal article" date="2007" name="Science">
        <title>The Chlamydomonas genome reveals the evolution of key animal and plant functions.</title>
        <authorList>
            <person name="Merchant S.S."/>
            <person name="Prochnik S.E."/>
            <person name="Vallon O."/>
            <person name="Harris E.H."/>
            <person name="Karpowicz S.J."/>
            <person name="Witman G.B."/>
            <person name="Terry A."/>
            <person name="Salamov A."/>
            <person name="Fritz-Laylin L.K."/>
            <person name="Marechal-Drouard L."/>
            <person name="Marshall W.F."/>
            <person name="Qu L.H."/>
            <person name="Nelson D.R."/>
            <person name="Sanderfoot A.A."/>
            <person name="Spalding M.H."/>
            <person name="Kapitonov V.V."/>
            <person name="Ren Q."/>
            <person name="Ferris P."/>
            <person name="Lindquist E."/>
            <person name="Shapiro H."/>
            <person name="Lucas S.M."/>
            <person name="Grimwood J."/>
            <person name="Schmutz J."/>
            <person name="Cardol P."/>
            <person name="Cerutti H."/>
            <person name="Chanfreau G."/>
            <person name="Chen C.L."/>
            <person name="Cognat V."/>
            <person name="Croft M.T."/>
            <person name="Dent R."/>
            <person name="Dutcher S."/>
            <person name="Fernandez E."/>
            <person name="Fukuzawa H."/>
            <person name="Gonzalez-Ballester D."/>
            <person name="Gonzalez-Halphen D."/>
            <person name="Hallmann A."/>
            <person name="Hanikenne M."/>
            <person name="Hippler M."/>
            <person name="Inwood W."/>
            <person name="Jabbari K."/>
            <person name="Kalanon M."/>
            <person name="Kuras R."/>
            <person name="Lefebvre P.A."/>
            <person name="Lemaire S.D."/>
            <person name="Lobanov A.V."/>
            <person name="Lohr M."/>
            <person name="Manuell A."/>
            <person name="Meier I."/>
            <person name="Mets L."/>
            <person name="Mittag M."/>
            <person name="Mittelmeier T."/>
            <person name="Moroney J.V."/>
            <person name="Moseley J."/>
            <person name="Napoli C."/>
            <person name="Nedelcu A.M."/>
            <person name="Niyogi K."/>
            <person name="Novoselov S.V."/>
            <person name="Paulsen I.T."/>
            <person name="Pazour G."/>
            <person name="Purton S."/>
            <person name="Ral J.P."/>
            <person name="Riano-Pachon D.M."/>
            <person name="Riekhof W."/>
            <person name="Rymarquis L."/>
            <person name="Schroda M."/>
            <person name="Stern D."/>
            <person name="Umen J."/>
            <person name="Willows R."/>
            <person name="Wilson N."/>
            <person name="Zimmer S.L."/>
            <person name="Allmer J."/>
            <person name="Balk J."/>
            <person name="Bisova K."/>
            <person name="Chen C.J."/>
            <person name="Elias M."/>
            <person name="Gendler K."/>
            <person name="Hauser C."/>
            <person name="Lamb M.R."/>
            <person name="Ledford H."/>
            <person name="Long J.C."/>
            <person name="Minagawa J."/>
            <person name="Page M.D."/>
            <person name="Pan J."/>
            <person name="Pootakham W."/>
            <person name="Roje S."/>
            <person name="Rose A."/>
            <person name="Stahlberg E."/>
            <person name="Terauchi A.M."/>
            <person name="Yang P."/>
            <person name="Ball S."/>
            <person name="Bowler C."/>
            <person name="Dieckmann C.L."/>
            <person name="Gladyshev V.N."/>
            <person name="Green P."/>
            <person name="Jorgensen R."/>
            <person name="Mayfield S."/>
            <person name="Mueller-Roeber B."/>
            <person name="Rajamani S."/>
            <person name="Sayre R.T."/>
            <person name="Brokstein P."/>
            <person name="Dubchak I."/>
            <person name="Goodstein D."/>
            <person name="Hornick L."/>
            <person name="Huang Y.W."/>
            <person name="Jhaveri J."/>
            <person name="Luo Y."/>
            <person name="Martinez D."/>
            <person name="Ngau W.C."/>
            <person name="Otillar B."/>
            <person name="Poliakov A."/>
            <person name="Porter A."/>
            <person name="Szajkowski L."/>
            <person name="Werner G."/>
            <person name="Zhou K."/>
            <person name="Grigoriev I.V."/>
            <person name="Rokhsar D.S."/>
            <person name="Grossman A.R."/>
        </authorList>
    </citation>
    <scope>NUCLEOTIDE SEQUENCE [LARGE SCALE GENOMIC DNA]</scope>
    <source>
        <strain evidence="3">CC-503</strain>
    </source>
</reference>
<dbReference type="STRING" id="3055.A0A2K3DAC3"/>
<dbReference type="Pfam" id="PF09072">
    <property type="entry name" value="TMA7"/>
    <property type="match status" value="1"/>
</dbReference>
<dbReference type="KEGG" id="cre:CHLRE_10g438600v5"/>
<evidence type="ECO:0000256" key="1">
    <source>
        <dbReference type="SAM" id="MobiDB-lite"/>
    </source>
</evidence>
<dbReference type="EMBL" id="CM008971">
    <property type="protein sequence ID" value="PNW77483.1"/>
    <property type="molecule type" value="Genomic_DNA"/>
</dbReference>
<gene>
    <name evidence="2" type="ORF">CHLRE_10g438600v5</name>
</gene>
<name>A0A2K3DAC3_CHLRE</name>
<dbReference type="AlphaFoldDB" id="A0A2K3DAC3"/>
<sequence length="62" mass="6513">MPGRDAGKAKPLKAPKKADKDYDDSDLEFLAKKKAEEAALKELRAKAAKGAIGGTGLKKSGK</sequence>
<dbReference type="InterPro" id="IPR015157">
    <property type="entry name" value="TMA7"/>
</dbReference>
<dbReference type="GeneID" id="5715949"/>
<dbReference type="Proteomes" id="UP000006906">
    <property type="component" value="Chromosome 10"/>
</dbReference>
<accession>A0A2K3DAC3</accession>
<dbReference type="RefSeq" id="XP_042920157.1">
    <property type="nucleotide sequence ID" value="XM_043066760.1"/>
</dbReference>
<evidence type="ECO:0000313" key="3">
    <source>
        <dbReference type="Proteomes" id="UP000006906"/>
    </source>
</evidence>
<dbReference type="FunCoup" id="A0A2K3DAC3">
    <property type="interactions" value="1483"/>
</dbReference>
<dbReference type="Gramene" id="PNW77483">
    <property type="protein sequence ID" value="PNW77483"/>
    <property type="gene ID" value="CHLRE_10g438600v5"/>
</dbReference>
<proteinExistence type="predicted"/>
<evidence type="ECO:0008006" key="4">
    <source>
        <dbReference type="Google" id="ProtNLM"/>
    </source>
</evidence>